<name>A0A1A6A7M6_9TREE</name>
<dbReference type="EMBL" id="KI894030">
    <property type="protein sequence ID" value="OBR86060.1"/>
    <property type="molecule type" value="Genomic_DNA"/>
</dbReference>
<dbReference type="GeneID" id="28967477"/>
<evidence type="ECO:0000313" key="3">
    <source>
        <dbReference type="EMBL" id="WWC61180.1"/>
    </source>
</evidence>
<reference evidence="3" key="3">
    <citation type="submission" date="2024-02" db="EMBL/GenBank/DDBJ databases">
        <title>Comparative genomics of Cryptococcus and Kwoniella reveals pathogenesis evolution and contrasting modes of karyotype evolution via chromosome fusion or intercentromeric recombination.</title>
        <authorList>
            <person name="Coelho M.A."/>
            <person name="David-Palma M."/>
            <person name="Shea T."/>
            <person name="Bowers K."/>
            <person name="McGinley-Smith S."/>
            <person name="Mohammad A.W."/>
            <person name="Gnirke A."/>
            <person name="Yurkov A.M."/>
            <person name="Nowrousian M."/>
            <person name="Sun S."/>
            <person name="Cuomo C.A."/>
            <person name="Heitman J."/>
        </authorList>
    </citation>
    <scope>NUCLEOTIDE SEQUENCE</scope>
    <source>
        <strain evidence="3">CBS 10117</strain>
    </source>
</reference>
<reference evidence="2" key="1">
    <citation type="submission" date="2013-07" db="EMBL/GenBank/DDBJ databases">
        <title>The Genome Sequence of Cryptococcus dejecticola CBS10117.</title>
        <authorList>
            <consortium name="The Broad Institute Genome Sequencing Platform"/>
            <person name="Cuomo C."/>
            <person name="Litvintseva A."/>
            <person name="Chen Y."/>
            <person name="Heitman J."/>
            <person name="Sun S."/>
            <person name="Springer D."/>
            <person name="Dromer F."/>
            <person name="Young S.K."/>
            <person name="Zeng Q."/>
            <person name="Gargeya S."/>
            <person name="Fitzgerald M."/>
            <person name="Abouelleil A."/>
            <person name="Alvarado L."/>
            <person name="Berlin A.M."/>
            <person name="Chapman S.B."/>
            <person name="Dewar J."/>
            <person name="Goldberg J."/>
            <person name="Griggs A."/>
            <person name="Gujja S."/>
            <person name="Hansen M."/>
            <person name="Howarth C."/>
            <person name="Imamovic A."/>
            <person name="Larimer J."/>
            <person name="McCowan C."/>
            <person name="Murphy C."/>
            <person name="Pearson M."/>
            <person name="Priest M."/>
            <person name="Roberts A."/>
            <person name="Saif S."/>
            <person name="Shea T."/>
            <person name="Sykes S."/>
            <person name="Wortman J."/>
            <person name="Nusbaum C."/>
            <person name="Birren B."/>
        </authorList>
    </citation>
    <scope>NUCLEOTIDE SEQUENCE [LARGE SCALE GENOMIC DNA]</scope>
    <source>
        <strain evidence="2">CBS 10117</strain>
    </source>
</reference>
<feature type="compositionally biased region" description="Polar residues" evidence="1">
    <location>
        <begin position="55"/>
        <end position="86"/>
    </location>
</feature>
<dbReference type="RefSeq" id="XP_018263902.1">
    <property type="nucleotide sequence ID" value="XM_018407094.1"/>
</dbReference>
<organism evidence="2">
    <name type="scientific">Kwoniella dejecticola CBS 10117</name>
    <dbReference type="NCBI Taxonomy" id="1296121"/>
    <lineage>
        <taxon>Eukaryota</taxon>
        <taxon>Fungi</taxon>
        <taxon>Dikarya</taxon>
        <taxon>Basidiomycota</taxon>
        <taxon>Agaricomycotina</taxon>
        <taxon>Tremellomycetes</taxon>
        <taxon>Tremellales</taxon>
        <taxon>Cryptococcaceae</taxon>
        <taxon>Kwoniella</taxon>
    </lineage>
</organism>
<sequence>MPMATRKVDVAKTVQGGLMRYTMRWAPSSEQYAPHSPSFEGTFSSLGQKRLYPQVPTSASAQTQDVYGSSFNAGNAPSSQLQTSEYQAPERGEYDYLFEGNDPNARDQAGALYPPGGSADYPGGY</sequence>
<dbReference type="VEuPathDB" id="FungiDB:I303_03778"/>
<dbReference type="KEGG" id="kdj:28967477"/>
<evidence type="ECO:0000313" key="2">
    <source>
        <dbReference type="EMBL" id="OBR86060.1"/>
    </source>
</evidence>
<protein>
    <submittedName>
        <fullName evidence="2">Uncharacterized protein</fullName>
    </submittedName>
</protein>
<gene>
    <name evidence="2" type="ORF">I303_03778</name>
    <name evidence="3" type="ORF">I303_103760</name>
</gene>
<dbReference type="Proteomes" id="UP000078595">
    <property type="component" value="Chromosome 4"/>
</dbReference>
<proteinExistence type="predicted"/>
<feature type="region of interest" description="Disordered" evidence="1">
    <location>
        <begin position="54"/>
        <end position="125"/>
    </location>
</feature>
<evidence type="ECO:0000256" key="1">
    <source>
        <dbReference type="SAM" id="MobiDB-lite"/>
    </source>
</evidence>
<accession>A0A1A6A7M6</accession>
<reference evidence="3" key="2">
    <citation type="submission" date="2013-07" db="EMBL/GenBank/DDBJ databases">
        <authorList>
            <consortium name="The Broad Institute Genome Sequencing Platform"/>
            <person name="Cuomo C."/>
            <person name="Litvintseva A."/>
            <person name="Chen Y."/>
            <person name="Heitman J."/>
            <person name="Sun S."/>
            <person name="Springer D."/>
            <person name="Dromer F."/>
            <person name="Young S.K."/>
            <person name="Zeng Q."/>
            <person name="Gargeya S."/>
            <person name="Fitzgerald M."/>
            <person name="Abouelleil A."/>
            <person name="Alvarado L."/>
            <person name="Berlin A.M."/>
            <person name="Chapman S.B."/>
            <person name="Dewar J."/>
            <person name="Goldberg J."/>
            <person name="Griggs A."/>
            <person name="Gujja S."/>
            <person name="Hansen M."/>
            <person name="Howarth C."/>
            <person name="Imamovic A."/>
            <person name="Larimer J."/>
            <person name="McCowan C."/>
            <person name="Murphy C."/>
            <person name="Pearson M."/>
            <person name="Priest M."/>
            <person name="Roberts A."/>
            <person name="Saif S."/>
            <person name="Shea T."/>
            <person name="Sykes S."/>
            <person name="Wortman J."/>
            <person name="Nusbaum C."/>
            <person name="Birren B."/>
        </authorList>
    </citation>
    <scope>NUCLEOTIDE SEQUENCE</scope>
    <source>
        <strain evidence="3">CBS 10117</strain>
    </source>
</reference>
<dbReference type="EMBL" id="CP144533">
    <property type="protein sequence ID" value="WWC61180.1"/>
    <property type="molecule type" value="Genomic_DNA"/>
</dbReference>
<evidence type="ECO:0000313" key="4">
    <source>
        <dbReference type="Proteomes" id="UP000078595"/>
    </source>
</evidence>
<dbReference type="AlphaFoldDB" id="A0A1A6A7M6"/>
<keyword evidence="4" id="KW-1185">Reference proteome</keyword>